<dbReference type="AlphaFoldDB" id="A0A081C8S2"/>
<dbReference type="Proteomes" id="UP000030661">
    <property type="component" value="Unassembled WGS sequence"/>
</dbReference>
<dbReference type="HOGENOM" id="CLU_151934_0_0_0"/>
<keyword evidence="2" id="KW-1185">Reference proteome</keyword>
<gene>
    <name evidence="1" type="ORF">U27_00875</name>
</gene>
<evidence type="ECO:0008006" key="3">
    <source>
        <dbReference type="Google" id="ProtNLM"/>
    </source>
</evidence>
<evidence type="ECO:0000313" key="2">
    <source>
        <dbReference type="Proteomes" id="UP000030661"/>
    </source>
</evidence>
<accession>A0A081C8S2</accession>
<dbReference type="EMBL" id="DF820476">
    <property type="protein sequence ID" value="GAK60977.1"/>
    <property type="molecule type" value="Genomic_DNA"/>
</dbReference>
<reference evidence="1" key="1">
    <citation type="journal article" date="2015" name="PeerJ">
        <title>First genomic representation of candidate bacterial phylum KSB3 points to enhanced environmental sensing as a trigger of wastewater bulking.</title>
        <authorList>
            <person name="Sekiguchi Y."/>
            <person name="Ohashi A."/>
            <person name="Parks D.H."/>
            <person name="Yamauchi T."/>
            <person name="Tyson G.W."/>
            <person name="Hugenholtz P."/>
        </authorList>
    </citation>
    <scope>NUCLEOTIDE SEQUENCE [LARGE SCALE GENOMIC DNA]</scope>
</reference>
<protein>
    <recommendedName>
        <fullName evidence="3">STAS/SEC14 domain-containing protein</fullName>
    </recommendedName>
</protein>
<evidence type="ECO:0000313" key="1">
    <source>
        <dbReference type="EMBL" id="GAK60977.1"/>
    </source>
</evidence>
<proteinExistence type="predicted"/>
<dbReference type="eggNOG" id="ENOG5033D57">
    <property type="taxonomic scope" value="Bacteria"/>
</dbReference>
<name>A0A081C8S2_VECG1</name>
<sequence length="130" mass="14779">MQEIAKTEFYTIAVDLPKNRLYQTIKGSWVRPVKGDPYLQDFEKAAKLLKKGFTGLSDATQISVMSQEWTEAAQKTRQILIEAGISKAAEVLSESVILKMQVQRIFRQAGFTMKFFSNLQEAEAWLDGKE</sequence>
<organism evidence="1">
    <name type="scientific">Vecturithrix granuli</name>
    <dbReference type="NCBI Taxonomy" id="1499967"/>
    <lineage>
        <taxon>Bacteria</taxon>
        <taxon>Candidatus Moduliflexota</taxon>
        <taxon>Candidatus Vecturitrichia</taxon>
        <taxon>Candidatus Vecturitrichales</taxon>
        <taxon>Candidatus Vecturitrichaceae</taxon>
        <taxon>Candidatus Vecturithrix</taxon>
    </lineage>
</organism>